<evidence type="ECO:0000256" key="1">
    <source>
        <dbReference type="ARBA" id="ARBA00010716"/>
    </source>
</evidence>
<dbReference type="CDD" id="cd00854">
    <property type="entry name" value="NagA"/>
    <property type="match status" value="1"/>
</dbReference>
<feature type="binding site" evidence="7">
    <location>
        <position position="258"/>
    </location>
    <ligand>
        <name>substrate</name>
    </ligand>
</feature>
<evidence type="ECO:0000256" key="8">
    <source>
        <dbReference type="PIRSR" id="PIRSR038994-3"/>
    </source>
</evidence>
<dbReference type="InterPro" id="IPR011059">
    <property type="entry name" value="Metal-dep_hydrolase_composite"/>
</dbReference>
<feature type="binding site" evidence="7">
    <location>
        <position position="234"/>
    </location>
    <ligand>
        <name>substrate</name>
    </ligand>
</feature>
<dbReference type="AlphaFoldDB" id="A0A1K1NFT2"/>
<dbReference type="GO" id="GO:0006046">
    <property type="term" value="P:N-acetylglucosamine catabolic process"/>
    <property type="evidence" value="ECO:0007669"/>
    <property type="project" value="TreeGrafter"/>
</dbReference>
<feature type="binding site" evidence="8">
    <location>
        <position position="223"/>
    </location>
    <ligand>
        <name>Zn(2+)</name>
        <dbReference type="ChEBI" id="CHEBI:29105"/>
    </ligand>
</feature>
<comment type="cofactor">
    <cofactor evidence="8">
        <name>a divalent metal cation</name>
        <dbReference type="ChEBI" id="CHEBI:60240"/>
    </cofactor>
    <text evidence="8">Binds 1 divalent metal cation per subunit.</text>
</comment>
<feature type="active site" description="Proton donor/acceptor" evidence="6">
    <location>
        <position position="280"/>
    </location>
</feature>
<dbReference type="Gene3D" id="2.30.40.10">
    <property type="entry name" value="Urease, subunit C, domain 1"/>
    <property type="match status" value="1"/>
</dbReference>
<keyword evidence="2 8" id="KW-0479">Metal-binding</keyword>
<evidence type="ECO:0000313" key="11">
    <source>
        <dbReference type="Proteomes" id="UP000182248"/>
    </source>
</evidence>
<dbReference type="SUPFAM" id="SSF51338">
    <property type="entry name" value="Composite domain of metallo-dependent hydrolases"/>
    <property type="match status" value="1"/>
</dbReference>
<evidence type="ECO:0000313" key="10">
    <source>
        <dbReference type="EMBL" id="SFW34121.1"/>
    </source>
</evidence>
<dbReference type="PANTHER" id="PTHR11113:SF14">
    <property type="entry name" value="N-ACETYLGLUCOSAMINE-6-PHOSPHATE DEACETYLASE"/>
    <property type="match status" value="1"/>
</dbReference>
<dbReference type="InterPro" id="IPR032466">
    <property type="entry name" value="Metal_Hydrolase"/>
</dbReference>
<evidence type="ECO:0000256" key="5">
    <source>
        <dbReference type="PIRNR" id="PIRNR038994"/>
    </source>
</evidence>
<evidence type="ECO:0000256" key="6">
    <source>
        <dbReference type="PIRSR" id="PIRSR038994-1"/>
    </source>
</evidence>
<keyword evidence="3 5" id="KW-0378">Hydrolase</keyword>
<sequence length="373" mass="40718">MQNKFCSIVRVAYTNALIFTGTSIEKDKAVLVRDGFIIDLVPDGEIPADYTKDDLDGHYLVPSFIDLQIYGGDGKLFSDELSVASLEATYHYALRGGCTRFMITLATNTREKFVHGLEVAAAYVKNGGRGLLGVHLEGPYINPEKKGAHIEDCIRVPDPDEIRLFAEKGKGLFRMMTLAPEQCRDDIIGLLQELGVVISAGHSNATYARAMRGFSVGIPAATHLFNAMSPFHHRDPGLPGAVMDHPSVMASIICDGVHVDYATARIAKKVMGNRLFFITDAVTAASGGEYPHRLQGDRYVLPDGTLSGSALSMVQCIRNGVRHVGILPEEAFRMASAYPARLIGDDTLGYIAPGYHAEMVVLDHQLEIRRVIL</sequence>
<keyword evidence="4 5" id="KW-0119">Carbohydrate metabolism</keyword>
<dbReference type="GO" id="GO:0008448">
    <property type="term" value="F:N-acetylglucosamine-6-phosphate deacetylase activity"/>
    <property type="evidence" value="ECO:0007669"/>
    <property type="project" value="InterPro"/>
</dbReference>
<dbReference type="InterPro" id="IPR003764">
    <property type="entry name" value="GlcNAc_6-P_deAcase"/>
</dbReference>
<feature type="binding site" evidence="8">
    <location>
        <position position="202"/>
    </location>
    <ligand>
        <name>Zn(2+)</name>
        <dbReference type="ChEBI" id="CHEBI:29105"/>
    </ligand>
</feature>
<keyword evidence="11" id="KW-1185">Reference proteome</keyword>
<dbReference type="STRING" id="1150368.SAMN02927921_01245"/>
<gene>
    <name evidence="10" type="ORF">SAMN02927921_01245</name>
</gene>
<feature type="binding site" evidence="8">
    <location>
        <position position="137"/>
    </location>
    <ligand>
        <name>Zn(2+)</name>
        <dbReference type="ChEBI" id="CHEBI:29105"/>
    </ligand>
</feature>
<evidence type="ECO:0000259" key="9">
    <source>
        <dbReference type="Pfam" id="PF01979"/>
    </source>
</evidence>
<reference evidence="10 11" key="1">
    <citation type="submission" date="2016-11" db="EMBL/GenBank/DDBJ databases">
        <authorList>
            <person name="Jaros S."/>
            <person name="Januszkiewicz K."/>
            <person name="Wedrychowicz H."/>
        </authorList>
    </citation>
    <scope>NUCLEOTIDE SEQUENCE [LARGE SCALE GENOMIC DNA]</scope>
    <source>
        <strain evidence="10 11">CGMCC 1.12145</strain>
    </source>
</reference>
<dbReference type="SUPFAM" id="SSF51556">
    <property type="entry name" value="Metallo-dependent hydrolases"/>
    <property type="match status" value="1"/>
</dbReference>
<proteinExistence type="inferred from homology"/>
<feature type="binding site" evidence="7">
    <location>
        <begin position="226"/>
        <end position="227"/>
    </location>
    <ligand>
        <name>substrate</name>
    </ligand>
</feature>
<dbReference type="EMBL" id="FPJE01000005">
    <property type="protein sequence ID" value="SFW34121.1"/>
    <property type="molecule type" value="Genomic_DNA"/>
</dbReference>
<dbReference type="Pfam" id="PF01979">
    <property type="entry name" value="Amidohydro_1"/>
    <property type="match status" value="1"/>
</dbReference>
<dbReference type="PIRSF" id="PIRSF038994">
    <property type="entry name" value="NagA"/>
    <property type="match status" value="1"/>
</dbReference>
<accession>A0A1K1NFT2</accession>
<feature type="binding site" evidence="7">
    <location>
        <begin position="306"/>
        <end position="308"/>
    </location>
    <ligand>
        <name>substrate</name>
    </ligand>
</feature>
<dbReference type="PANTHER" id="PTHR11113">
    <property type="entry name" value="N-ACETYLGLUCOSAMINE-6-PHOSPHATE DEACETYLASE"/>
    <property type="match status" value="1"/>
</dbReference>
<dbReference type="Gene3D" id="3.20.20.140">
    <property type="entry name" value="Metal-dependent hydrolases"/>
    <property type="match status" value="1"/>
</dbReference>
<comment type="similarity">
    <text evidence="1 5">Belongs to the metallo-dependent hydrolases superfamily. NagA family.</text>
</comment>
<dbReference type="NCBIfam" id="TIGR00221">
    <property type="entry name" value="nagA"/>
    <property type="match status" value="1"/>
</dbReference>
<dbReference type="OrthoDB" id="9776488at2"/>
<organism evidence="10 11">
    <name type="scientific">Sinomicrobium oceani</name>
    <dbReference type="NCBI Taxonomy" id="1150368"/>
    <lineage>
        <taxon>Bacteria</taxon>
        <taxon>Pseudomonadati</taxon>
        <taxon>Bacteroidota</taxon>
        <taxon>Flavobacteriia</taxon>
        <taxon>Flavobacteriales</taxon>
        <taxon>Flavobacteriaceae</taxon>
        <taxon>Sinomicrobium</taxon>
    </lineage>
</organism>
<feature type="domain" description="Amidohydrolase-related" evidence="9">
    <location>
        <begin position="59"/>
        <end position="364"/>
    </location>
</feature>
<protein>
    <submittedName>
        <fullName evidence="10">N-acetylglucosamine-6-phosphate deacetylase</fullName>
    </submittedName>
</protein>
<dbReference type="InterPro" id="IPR006680">
    <property type="entry name" value="Amidohydro-rel"/>
</dbReference>
<evidence type="ECO:0000256" key="4">
    <source>
        <dbReference type="ARBA" id="ARBA00023277"/>
    </source>
</evidence>
<feature type="binding site" evidence="7">
    <location>
        <position position="148"/>
    </location>
    <ligand>
        <name>substrate</name>
    </ligand>
</feature>
<name>A0A1K1NFT2_9FLAO</name>
<evidence type="ECO:0000256" key="2">
    <source>
        <dbReference type="ARBA" id="ARBA00022723"/>
    </source>
</evidence>
<dbReference type="GO" id="GO:0046872">
    <property type="term" value="F:metal ion binding"/>
    <property type="evidence" value="ECO:0007669"/>
    <property type="project" value="UniProtKB-KW"/>
</dbReference>
<evidence type="ECO:0000256" key="3">
    <source>
        <dbReference type="ARBA" id="ARBA00022801"/>
    </source>
</evidence>
<evidence type="ECO:0000256" key="7">
    <source>
        <dbReference type="PIRSR" id="PIRSR038994-2"/>
    </source>
</evidence>
<dbReference type="Proteomes" id="UP000182248">
    <property type="component" value="Unassembled WGS sequence"/>
</dbReference>